<protein>
    <submittedName>
        <fullName evidence="1">VOC family protein</fullName>
    </submittedName>
</protein>
<dbReference type="SUPFAM" id="SSF54593">
    <property type="entry name" value="Glyoxalase/Bleomycin resistance protein/Dihydroxybiphenyl dioxygenase"/>
    <property type="match status" value="1"/>
</dbReference>
<keyword evidence="2" id="KW-1185">Reference proteome</keyword>
<dbReference type="PANTHER" id="PTHR35006">
    <property type="entry name" value="GLYOXALASE FAMILY PROTEIN (AFU_ORTHOLOGUE AFUA_5G14830)"/>
    <property type="match status" value="1"/>
</dbReference>
<evidence type="ECO:0000313" key="2">
    <source>
        <dbReference type="Proteomes" id="UP000672097"/>
    </source>
</evidence>
<gene>
    <name evidence="1" type="ORF">KAK11_13620</name>
</gene>
<dbReference type="RefSeq" id="WP_210809726.1">
    <property type="nucleotide sequence ID" value="NZ_JAGQDG010000005.1"/>
</dbReference>
<evidence type="ECO:0000313" key="1">
    <source>
        <dbReference type="EMBL" id="MBQ0936374.1"/>
    </source>
</evidence>
<comment type="caution">
    <text evidence="1">The sequence shown here is derived from an EMBL/GenBank/DDBJ whole genome shotgun (WGS) entry which is preliminary data.</text>
</comment>
<name>A0ABS5DZ89_9BURK</name>
<reference evidence="1 2" key="1">
    <citation type="submission" date="2021-04" db="EMBL/GenBank/DDBJ databases">
        <title>The genome sequence of type strain Ideonella paludis KCTC 32238.</title>
        <authorList>
            <person name="Liu Y."/>
        </authorList>
    </citation>
    <scope>NUCLEOTIDE SEQUENCE [LARGE SCALE GENOMIC DNA]</scope>
    <source>
        <strain evidence="1 2">KCTC 32238</strain>
    </source>
</reference>
<proteinExistence type="predicted"/>
<dbReference type="CDD" id="cd07262">
    <property type="entry name" value="VOC_like"/>
    <property type="match status" value="1"/>
</dbReference>
<organism evidence="1 2">
    <name type="scientific">Ideonella paludis</name>
    <dbReference type="NCBI Taxonomy" id="1233411"/>
    <lineage>
        <taxon>Bacteria</taxon>
        <taxon>Pseudomonadati</taxon>
        <taxon>Pseudomonadota</taxon>
        <taxon>Betaproteobacteria</taxon>
        <taxon>Burkholderiales</taxon>
        <taxon>Sphaerotilaceae</taxon>
        <taxon>Ideonella</taxon>
    </lineage>
</organism>
<dbReference type="Proteomes" id="UP000672097">
    <property type="component" value="Unassembled WGS sequence"/>
</dbReference>
<dbReference type="Gene3D" id="3.10.180.10">
    <property type="entry name" value="2,3-Dihydroxybiphenyl 1,2-Dioxygenase, domain 1"/>
    <property type="match status" value="1"/>
</dbReference>
<dbReference type="EMBL" id="JAGQDG010000005">
    <property type="protein sequence ID" value="MBQ0936374.1"/>
    <property type="molecule type" value="Genomic_DNA"/>
</dbReference>
<accession>A0ABS5DZ89</accession>
<dbReference type="InterPro" id="IPR029068">
    <property type="entry name" value="Glyas_Bleomycin-R_OHBP_Dase"/>
</dbReference>
<dbReference type="PANTHER" id="PTHR35006:SF1">
    <property type="entry name" value="BLL2941 PROTEIN"/>
    <property type="match status" value="1"/>
</dbReference>
<sequence>MNLYVTLGAKDVAVAHAFYDEVLATIDWSSHANFPGWRGYSAGGHGEGPTVWVCTPFNGEQASAGNGVMVAFPAASPAQVDAFYAAAMAQGAQDEGAAGPRADYGPNWYAAYMRDPTGNKIAVVYNG</sequence>